<keyword evidence="4" id="KW-1185">Reference proteome</keyword>
<reference evidence="3" key="1">
    <citation type="submission" date="2019-11" db="EMBL/GenBank/DDBJ databases">
        <authorList>
            <person name="Liu Y."/>
            <person name="Hou J."/>
            <person name="Li T.-Q."/>
            <person name="Guan C.-H."/>
            <person name="Wu X."/>
            <person name="Wu H.-Z."/>
            <person name="Ling F."/>
            <person name="Zhang R."/>
            <person name="Shi X.-G."/>
            <person name="Ren J.-P."/>
            <person name="Chen E.-F."/>
            <person name="Sun J.-M."/>
        </authorList>
    </citation>
    <scope>NUCLEOTIDE SEQUENCE</scope>
    <source>
        <strain evidence="3">Adult_tree_wgs_1</strain>
        <tissue evidence="3">Leaves</tissue>
    </source>
</reference>
<name>A0A834GAH3_RHOSS</name>
<organism evidence="3 4">
    <name type="scientific">Rhododendron simsii</name>
    <name type="common">Sims's rhododendron</name>
    <dbReference type="NCBI Taxonomy" id="118357"/>
    <lineage>
        <taxon>Eukaryota</taxon>
        <taxon>Viridiplantae</taxon>
        <taxon>Streptophyta</taxon>
        <taxon>Embryophyta</taxon>
        <taxon>Tracheophyta</taxon>
        <taxon>Spermatophyta</taxon>
        <taxon>Magnoliopsida</taxon>
        <taxon>eudicotyledons</taxon>
        <taxon>Gunneridae</taxon>
        <taxon>Pentapetalae</taxon>
        <taxon>asterids</taxon>
        <taxon>Ericales</taxon>
        <taxon>Ericaceae</taxon>
        <taxon>Ericoideae</taxon>
        <taxon>Rhodoreae</taxon>
        <taxon>Rhododendron</taxon>
    </lineage>
</organism>
<dbReference type="EMBL" id="WJXA01000011">
    <property type="protein sequence ID" value="KAF7127716.1"/>
    <property type="molecule type" value="Genomic_DNA"/>
</dbReference>
<evidence type="ECO:0000313" key="4">
    <source>
        <dbReference type="Proteomes" id="UP000626092"/>
    </source>
</evidence>
<feature type="compositionally biased region" description="Basic and acidic residues" evidence="1">
    <location>
        <begin position="111"/>
        <end position="127"/>
    </location>
</feature>
<sequence length="211" mass="23284">MLGMVCGWWQRRLVAVVGLRSIGGPGGGDVSFGSLEAGMLSSLSKGVARQEVNLVSLDIIALYLSADLASFRAHGMEVDKRKLVVKLAYYTQNGSKERVLKTHSSVLQGDTARKETEEGLKCSDQRSRKLRNGANCRNEKRPPPADLEEENVVQRRDLTTAVGREGRGMNGKRGKTGKIRMSSGKAGEKEKSSRFACDSRRRRCRREEGWG</sequence>
<feature type="compositionally biased region" description="Basic and acidic residues" evidence="1">
    <location>
        <begin position="186"/>
        <end position="211"/>
    </location>
</feature>
<evidence type="ECO:0000256" key="1">
    <source>
        <dbReference type="SAM" id="MobiDB-lite"/>
    </source>
</evidence>
<evidence type="ECO:0000313" key="2">
    <source>
        <dbReference type="EMBL" id="KAF7114391.1"/>
    </source>
</evidence>
<dbReference type="OrthoDB" id="1828942at2759"/>
<dbReference type="EMBL" id="WJXA01000215">
    <property type="protein sequence ID" value="KAF7114391.1"/>
    <property type="molecule type" value="Genomic_DNA"/>
</dbReference>
<proteinExistence type="predicted"/>
<evidence type="ECO:0000313" key="3">
    <source>
        <dbReference type="EMBL" id="KAF7127716.1"/>
    </source>
</evidence>
<accession>A0A834GAH3</accession>
<comment type="caution">
    <text evidence="3">The sequence shown here is derived from an EMBL/GenBank/DDBJ whole genome shotgun (WGS) entry which is preliminary data.</text>
</comment>
<protein>
    <submittedName>
        <fullName evidence="3">Uncharacterized protein</fullName>
    </submittedName>
</protein>
<gene>
    <name evidence="3" type="ORF">RHSIM_Rhsim11G0107900</name>
    <name evidence="2" type="ORF">RHSIM_RhsimUnG0088500</name>
</gene>
<dbReference type="AlphaFoldDB" id="A0A834GAH3"/>
<feature type="region of interest" description="Disordered" evidence="1">
    <location>
        <begin position="110"/>
        <end position="211"/>
    </location>
</feature>
<dbReference type="Proteomes" id="UP000626092">
    <property type="component" value="Unassembled WGS sequence"/>
</dbReference>